<keyword evidence="2" id="KW-1185">Reference proteome</keyword>
<gene>
    <name evidence="1" type="ORF">CCMP2556_LOCUS29753</name>
</gene>
<name>A0ABP0N9J5_9DINO</name>
<evidence type="ECO:0000313" key="2">
    <source>
        <dbReference type="Proteomes" id="UP001642484"/>
    </source>
</evidence>
<feature type="non-terminal residue" evidence="1">
    <location>
        <position position="1"/>
    </location>
</feature>
<accession>A0ABP0N9J5</accession>
<reference evidence="1 2" key="1">
    <citation type="submission" date="2024-02" db="EMBL/GenBank/DDBJ databases">
        <authorList>
            <person name="Chen Y."/>
            <person name="Shah S."/>
            <person name="Dougan E. K."/>
            <person name="Thang M."/>
            <person name="Chan C."/>
        </authorList>
    </citation>
    <scope>NUCLEOTIDE SEQUENCE [LARGE SCALE GENOMIC DNA]</scope>
</reference>
<protein>
    <submittedName>
        <fullName evidence="1">Uncharacterized protein</fullName>
    </submittedName>
</protein>
<evidence type="ECO:0000313" key="1">
    <source>
        <dbReference type="EMBL" id="CAK9060478.1"/>
    </source>
</evidence>
<dbReference type="Proteomes" id="UP001642484">
    <property type="component" value="Unassembled WGS sequence"/>
</dbReference>
<proteinExistence type="predicted"/>
<dbReference type="EMBL" id="CAXAMN010021524">
    <property type="protein sequence ID" value="CAK9060478.1"/>
    <property type="molecule type" value="Genomic_DNA"/>
</dbReference>
<sequence>HFGQACPMVHEGVTEAALQDDGRSQLQALQVKSPGACQRRGIGRRSWSWA</sequence>
<organism evidence="1 2">
    <name type="scientific">Durusdinium trenchii</name>
    <dbReference type="NCBI Taxonomy" id="1381693"/>
    <lineage>
        <taxon>Eukaryota</taxon>
        <taxon>Sar</taxon>
        <taxon>Alveolata</taxon>
        <taxon>Dinophyceae</taxon>
        <taxon>Suessiales</taxon>
        <taxon>Symbiodiniaceae</taxon>
        <taxon>Durusdinium</taxon>
    </lineage>
</organism>
<feature type="non-terminal residue" evidence="1">
    <location>
        <position position="50"/>
    </location>
</feature>
<comment type="caution">
    <text evidence="1">The sequence shown here is derived from an EMBL/GenBank/DDBJ whole genome shotgun (WGS) entry which is preliminary data.</text>
</comment>